<dbReference type="OrthoDB" id="8256296at2"/>
<keyword evidence="3" id="KW-1185">Reference proteome</keyword>
<feature type="region of interest" description="Disordered" evidence="1">
    <location>
        <begin position="1"/>
        <end position="21"/>
    </location>
</feature>
<organism evidence="2 3">
    <name type="scientific">Bradyrhizobium niftali</name>
    <dbReference type="NCBI Taxonomy" id="2560055"/>
    <lineage>
        <taxon>Bacteria</taxon>
        <taxon>Pseudomonadati</taxon>
        <taxon>Pseudomonadota</taxon>
        <taxon>Alphaproteobacteria</taxon>
        <taxon>Hyphomicrobiales</taxon>
        <taxon>Nitrobacteraceae</taxon>
        <taxon>Bradyrhizobium</taxon>
    </lineage>
</organism>
<evidence type="ECO:0000313" key="3">
    <source>
        <dbReference type="Proteomes" id="UP000297966"/>
    </source>
</evidence>
<proteinExistence type="predicted"/>
<evidence type="ECO:0000313" key="2">
    <source>
        <dbReference type="EMBL" id="TFV47285.1"/>
    </source>
</evidence>
<dbReference type="EMBL" id="SPQT01000008">
    <property type="protein sequence ID" value="TFV47285.1"/>
    <property type="molecule type" value="Genomic_DNA"/>
</dbReference>
<accession>A0A4Y9LWR8</accession>
<dbReference type="AlphaFoldDB" id="A0A4Y9LWR8"/>
<comment type="caution">
    <text evidence="2">The sequence shown here is derived from an EMBL/GenBank/DDBJ whole genome shotgun (WGS) entry which is preliminary data.</text>
</comment>
<protein>
    <submittedName>
        <fullName evidence="2">Uncharacterized protein</fullName>
    </submittedName>
</protein>
<dbReference type="Proteomes" id="UP000297966">
    <property type="component" value="Unassembled WGS sequence"/>
</dbReference>
<sequence length="59" mass="6638">MGFRDGPTPSLRAQRSNPESFRGGILDCFATLAMTCREGTFQWTDDSRRLPLTRNSNCV</sequence>
<reference evidence="2 3" key="1">
    <citation type="submission" date="2019-03" db="EMBL/GenBank/DDBJ databases">
        <title>Bradyrhizobium diversity isolated from nodules of Chamaecrista fasciculata.</title>
        <authorList>
            <person name="Klepa M.S."/>
            <person name="Urquiaga M.O."/>
            <person name="Hungria M."/>
            <person name="Delamuta J.R."/>
        </authorList>
    </citation>
    <scope>NUCLEOTIDE SEQUENCE [LARGE SCALE GENOMIC DNA]</scope>
    <source>
        <strain evidence="2 3">CNPSo 3448</strain>
    </source>
</reference>
<gene>
    <name evidence="2" type="ORF">E4K65_16465</name>
</gene>
<name>A0A4Y9LWR8_9BRAD</name>
<evidence type="ECO:0000256" key="1">
    <source>
        <dbReference type="SAM" id="MobiDB-lite"/>
    </source>
</evidence>